<gene>
    <name evidence="1" type="ORF">UFOPK3564_02377</name>
</gene>
<reference evidence="1" key="1">
    <citation type="submission" date="2020-05" db="EMBL/GenBank/DDBJ databases">
        <authorList>
            <person name="Chiriac C."/>
            <person name="Salcher M."/>
            <person name="Ghai R."/>
            <person name="Kavagutti S V."/>
        </authorList>
    </citation>
    <scope>NUCLEOTIDE SEQUENCE</scope>
</reference>
<proteinExistence type="predicted"/>
<evidence type="ECO:0000313" key="1">
    <source>
        <dbReference type="EMBL" id="CAB4931067.1"/>
    </source>
</evidence>
<accession>A0A6J7ILT2</accession>
<organism evidence="1">
    <name type="scientific">freshwater metagenome</name>
    <dbReference type="NCBI Taxonomy" id="449393"/>
    <lineage>
        <taxon>unclassified sequences</taxon>
        <taxon>metagenomes</taxon>
        <taxon>ecological metagenomes</taxon>
    </lineage>
</organism>
<dbReference type="EMBL" id="CAFBMK010000164">
    <property type="protein sequence ID" value="CAB4931067.1"/>
    <property type="molecule type" value="Genomic_DNA"/>
</dbReference>
<sequence>MLPRRPVPRPRALVAGLLAAGALSLGLGAGPATPTADARSTVCGDVVPTATAQREVRAKGRLLGRVWIHLRRNGTSCIVLRAVAYKGTPHYMSLQVCQVSGRPYRSCTGADAGRYRYYAGPIDYPMGACQAIRVKIDVPNGRRLTDQWVYGACN</sequence>
<protein>
    <submittedName>
        <fullName evidence="1">Unannotated protein</fullName>
    </submittedName>
</protein>
<dbReference type="AlphaFoldDB" id="A0A6J7ILT2"/>
<name>A0A6J7ILT2_9ZZZZ</name>